<dbReference type="InterPro" id="IPR016131">
    <property type="entry name" value="Haemerythrin_Fe_BS"/>
</dbReference>
<dbReference type="CDD" id="cd12107">
    <property type="entry name" value="Hemerythrin"/>
    <property type="match status" value="1"/>
</dbReference>
<name>A0A7I8VTS0_9ANNE</name>
<dbReference type="GO" id="GO:0005506">
    <property type="term" value="F:iron ion binding"/>
    <property type="evidence" value="ECO:0007669"/>
    <property type="project" value="InterPro"/>
</dbReference>
<gene>
    <name evidence="6" type="ORF">DGYR_LOCUS7399</name>
</gene>
<reference evidence="6 7" key="1">
    <citation type="submission" date="2020-08" db="EMBL/GenBank/DDBJ databases">
        <authorList>
            <person name="Hejnol A."/>
        </authorList>
    </citation>
    <scope>NUCLEOTIDE SEQUENCE [LARGE SCALE GENOMIC DNA]</scope>
</reference>
<comment type="similarity">
    <text evidence="1">Belongs to the hemerythrin family.</text>
</comment>
<dbReference type="InterPro" id="IPR050669">
    <property type="entry name" value="Hemerythrin"/>
</dbReference>
<keyword evidence="3 4" id="KW-0408">Iron</keyword>
<protein>
    <submittedName>
        <fullName evidence="6">DgyrCDS7758</fullName>
    </submittedName>
</protein>
<dbReference type="NCBIfam" id="TIGR02481">
    <property type="entry name" value="hemeryth_dom"/>
    <property type="match status" value="1"/>
</dbReference>
<feature type="binding site" evidence="4">
    <location>
        <position position="78"/>
    </location>
    <ligand>
        <name>Fe cation</name>
        <dbReference type="ChEBI" id="CHEBI:24875"/>
        <label>2</label>
    </ligand>
</feature>
<dbReference type="InterPro" id="IPR002063">
    <property type="entry name" value="Haemerythrin"/>
</dbReference>
<proteinExistence type="inferred from homology"/>
<feature type="binding site" evidence="4">
    <location>
        <position position="59"/>
    </location>
    <ligand>
        <name>Fe cation</name>
        <dbReference type="ChEBI" id="CHEBI:24875"/>
        <label>1</label>
    </ligand>
</feature>
<dbReference type="PROSITE" id="PS00550">
    <property type="entry name" value="HEMERYTHRINS"/>
    <property type="match status" value="1"/>
</dbReference>
<dbReference type="PIRSF" id="PIRSF002033">
    <property type="entry name" value="Hemerythrin"/>
    <property type="match status" value="1"/>
</dbReference>
<sequence>MAHPIPKPFKWSNEFEVFYANLDDEHRGLFDGIFACGEANTAENYGALVEKVKTHFANEEKMMSSSNYANFATHKQAHDEFVGKCGGLSAPLSDDNLIYLQQWLVDHIKGIDFKYKGKLN</sequence>
<evidence type="ECO:0000313" key="7">
    <source>
        <dbReference type="Proteomes" id="UP000549394"/>
    </source>
</evidence>
<keyword evidence="7" id="KW-1185">Reference proteome</keyword>
<organism evidence="6 7">
    <name type="scientific">Dimorphilus gyrociliatus</name>
    <dbReference type="NCBI Taxonomy" id="2664684"/>
    <lineage>
        <taxon>Eukaryota</taxon>
        <taxon>Metazoa</taxon>
        <taxon>Spiralia</taxon>
        <taxon>Lophotrochozoa</taxon>
        <taxon>Annelida</taxon>
        <taxon>Polychaeta</taxon>
        <taxon>Polychaeta incertae sedis</taxon>
        <taxon>Dinophilidae</taxon>
        <taxon>Dimorphilus</taxon>
    </lineage>
</organism>
<dbReference type="Gene3D" id="1.20.120.50">
    <property type="entry name" value="Hemerythrin-like"/>
    <property type="match status" value="1"/>
</dbReference>
<comment type="caution">
    <text evidence="6">The sequence shown here is derived from an EMBL/GenBank/DDBJ whole genome shotgun (WGS) entry which is preliminary data.</text>
</comment>
<evidence type="ECO:0000259" key="5">
    <source>
        <dbReference type="Pfam" id="PF01814"/>
    </source>
</evidence>
<feature type="binding site" evidence="4">
    <location>
        <position position="112"/>
    </location>
    <ligand>
        <name>Fe cation</name>
        <dbReference type="ChEBI" id="CHEBI:24875"/>
        <label>2</label>
    </ligand>
</feature>
<dbReference type="PRINTS" id="PR00186">
    <property type="entry name" value="HEMERYTHRIN"/>
</dbReference>
<evidence type="ECO:0000313" key="6">
    <source>
        <dbReference type="EMBL" id="CAD5119114.1"/>
    </source>
</evidence>
<evidence type="ECO:0000256" key="1">
    <source>
        <dbReference type="ARBA" id="ARBA00010587"/>
    </source>
</evidence>
<feature type="binding site" evidence="4">
    <location>
        <position position="107"/>
    </location>
    <ligand>
        <name>Fe cation</name>
        <dbReference type="ChEBI" id="CHEBI:24875"/>
        <label>2</label>
    </ligand>
</feature>
<accession>A0A7I8VTS0</accession>
<feature type="binding site" evidence="4">
    <location>
        <position position="55"/>
    </location>
    <ligand>
        <name>Fe cation</name>
        <dbReference type="ChEBI" id="CHEBI:24875"/>
        <label>1</label>
    </ligand>
</feature>
<dbReference type="InterPro" id="IPR035938">
    <property type="entry name" value="Hemerythrin-like_sf"/>
</dbReference>
<dbReference type="InterPro" id="IPR012827">
    <property type="entry name" value="Hemerythrin_metal-bd"/>
</dbReference>
<feature type="domain" description="Hemerythrin-like" evidence="5">
    <location>
        <begin position="19"/>
        <end position="118"/>
    </location>
</feature>
<evidence type="ECO:0000256" key="3">
    <source>
        <dbReference type="ARBA" id="ARBA00023004"/>
    </source>
</evidence>
<dbReference type="EMBL" id="CAJFCJ010000009">
    <property type="protein sequence ID" value="CAD5119114.1"/>
    <property type="molecule type" value="Genomic_DNA"/>
</dbReference>
<evidence type="ECO:0000256" key="2">
    <source>
        <dbReference type="ARBA" id="ARBA00022723"/>
    </source>
</evidence>
<dbReference type="PANTHER" id="PTHR37164:SF1">
    <property type="entry name" value="BACTERIOHEMERYTHRIN"/>
    <property type="match status" value="1"/>
</dbReference>
<dbReference type="OrthoDB" id="10249344at2759"/>
<dbReference type="PANTHER" id="PTHR37164">
    <property type="entry name" value="BACTERIOHEMERYTHRIN"/>
    <property type="match status" value="1"/>
</dbReference>
<feature type="binding site" evidence="4">
    <location>
        <position position="59"/>
    </location>
    <ligand>
        <name>Fe cation</name>
        <dbReference type="ChEBI" id="CHEBI:24875"/>
        <label>2</label>
    </ligand>
</feature>
<feature type="binding site" evidence="4">
    <location>
        <position position="74"/>
    </location>
    <ligand>
        <name>Fe cation</name>
        <dbReference type="ChEBI" id="CHEBI:24875"/>
        <label>2</label>
    </ligand>
</feature>
<keyword evidence="2 4" id="KW-0479">Metal-binding</keyword>
<dbReference type="AlphaFoldDB" id="A0A7I8VTS0"/>
<dbReference type="SUPFAM" id="SSF47188">
    <property type="entry name" value="Hemerythrin-like"/>
    <property type="match status" value="1"/>
</dbReference>
<feature type="binding site" evidence="4">
    <location>
        <position position="26"/>
    </location>
    <ligand>
        <name>Fe cation</name>
        <dbReference type="ChEBI" id="CHEBI:24875"/>
        <label>1</label>
    </ligand>
</feature>
<dbReference type="InterPro" id="IPR012312">
    <property type="entry name" value="Hemerythrin-like"/>
</dbReference>
<dbReference type="NCBIfam" id="TIGR00058">
    <property type="entry name" value="Hemerythrin"/>
    <property type="match status" value="1"/>
</dbReference>
<evidence type="ECO:0000256" key="4">
    <source>
        <dbReference type="PIRSR" id="PIRSR002033-1"/>
    </source>
</evidence>
<feature type="binding site" evidence="4">
    <location>
        <position position="112"/>
    </location>
    <ligand>
        <name>Fe cation</name>
        <dbReference type="ChEBI" id="CHEBI:24875"/>
        <label>1</label>
    </ligand>
</feature>
<dbReference type="Proteomes" id="UP000549394">
    <property type="component" value="Unassembled WGS sequence"/>
</dbReference>
<dbReference type="Pfam" id="PF01814">
    <property type="entry name" value="Hemerythrin"/>
    <property type="match status" value="1"/>
</dbReference>